<name>A0A1K1LTU7_SELRU</name>
<evidence type="ECO:0000313" key="1">
    <source>
        <dbReference type="EMBL" id="SFW14357.1"/>
    </source>
</evidence>
<protein>
    <submittedName>
        <fullName evidence="1">Uncharacterized protein</fullName>
    </submittedName>
</protein>
<keyword evidence="2" id="KW-1185">Reference proteome</keyword>
<sequence>MVTATYIFNEEKVIAAGKTVEEMMAPIRKMLLENGAEEIAPGVFCKDGFYAMDVIDLPLIYIRKHLKYLDALDIWTMDIDGEVEDCKEGMINYYKKRGYALE</sequence>
<evidence type="ECO:0000313" key="2">
    <source>
        <dbReference type="Proteomes" id="UP000182958"/>
    </source>
</evidence>
<dbReference type="RefSeq" id="WP_037371968.1">
    <property type="nucleotide sequence ID" value="NZ_FPJA01000004.1"/>
</dbReference>
<gene>
    <name evidence="1" type="ORF">SAMN02910323_0343</name>
</gene>
<proteinExistence type="predicted"/>
<accession>A0A1K1LTU7</accession>
<dbReference type="Proteomes" id="UP000182958">
    <property type="component" value="Unassembled WGS sequence"/>
</dbReference>
<organism evidence="1 2">
    <name type="scientific">Selenomonas ruminantium</name>
    <dbReference type="NCBI Taxonomy" id="971"/>
    <lineage>
        <taxon>Bacteria</taxon>
        <taxon>Bacillati</taxon>
        <taxon>Bacillota</taxon>
        <taxon>Negativicutes</taxon>
        <taxon>Selenomonadales</taxon>
        <taxon>Selenomonadaceae</taxon>
        <taxon>Selenomonas</taxon>
    </lineage>
</organism>
<dbReference type="AlphaFoldDB" id="A0A1K1LTU7"/>
<dbReference type="EMBL" id="FPJA01000004">
    <property type="protein sequence ID" value="SFW14357.1"/>
    <property type="molecule type" value="Genomic_DNA"/>
</dbReference>
<reference evidence="2" key="1">
    <citation type="submission" date="2016-11" db="EMBL/GenBank/DDBJ databases">
        <authorList>
            <person name="Varghese N."/>
            <person name="Submissions S."/>
        </authorList>
    </citation>
    <scope>NUCLEOTIDE SEQUENCE [LARGE SCALE GENOMIC DNA]</scope>
    <source>
        <strain evidence="2">C3</strain>
    </source>
</reference>